<feature type="non-terminal residue" evidence="1">
    <location>
        <position position="1"/>
    </location>
</feature>
<protein>
    <submittedName>
        <fullName evidence="1">Uncharacterized protein</fullName>
    </submittedName>
</protein>
<comment type="caution">
    <text evidence="1">The sequence shown here is derived from an EMBL/GenBank/DDBJ whole genome shotgun (WGS) entry which is preliminary data.</text>
</comment>
<keyword evidence="2" id="KW-1185">Reference proteome</keyword>
<evidence type="ECO:0000313" key="1">
    <source>
        <dbReference type="EMBL" id="GMR40747.1"/>
    </source>
</evidence>
<dbReference type="EMBL" id="BTRK01000003">
    <property type="protein sequence ID" value="GMR40747.1"/>
    <property type="molecule type" value="Genomic_DNA"/>
</dbReference>
<accession>A0AAN4ZGG6</accession>
<reference evidence="2" key="1">
    <citation type="submission" date="2022-10" db="EMBL/GenBank/DDBJ databases">
        <title>Genome assembly of Pristionchus species.</title>
        <authorList>
            <person name="Yoshida K."/>
            <person name="Sommer R.J."/>
        </authorList>
    </citation>
    <scope>NUCLEOTIDE SEQUENCE [LARGE SCALE GENOMIC DNA]</scope>
    <source>
        <strain evidence="2">RS5460</strain>
    </source>
</reference>
<proteinExistence type="predicted"/>
<sequence>TMDIDVDLTKRIAGKTRKLGALAACSVQPLTFIDMPCPVTVSCELPYRVFESTDSGFNVRLRCRFNGKLHDPSGNPIEDDVVCNDKTGSWNTKNTGDKIHAALCAL</sequence>
<dbReference type="Proteomes" id="UP001328107">
    <property type="component" value="Unassembled WGS sequence"/>
</dbReference>
<gene>
    <name evidence="1" type="ORF">PMAYCL1PPCAC_10942</name>
</gene>
<name>A0AAN4ZGG6_9BILA</name>
<organism evidence="1 2">
    <name type="scientific">Pristionchus mayeri</name>
    <dbReference type="NCBI Taxonomy" id="1317129"/>
    <lineage>
        <taxon>Eukaryota</taxon>
        <taxon>Metazoa</taxon>
        <taxon>Ecdysozoa</taxon>
        <taxon>Nematoda</taxon>
        <taxon>Chromadorea</taxon>
        <taxon>Rhabditida</taxon>
        <taxon>Rhabditina</taxon>
        <taxon>Diplogasteromorpha</taxon>
        <taxon>Diplogasteroidea</taxon>
        <taxon>Neodiplogasteridae</taxon>
        <taxon>Pristionchus</taxon>
    </lineage>
</organism>
<evidence type="ECO:0000313" key="2">
    <source>
        <dbReference type="Proteomes" id="UP001328107"/>
    </source>
</evidence>
<dbReference type="AlphaFoldDB" id="A0AAN4ZGG6"/>